<dbReference type="SUPFAM" id="SSF53850">
    <property type="entry name" value="Periplasmic binding protein-like II"/>
    <property type="match status" value="1"/>
</dbReference>
<dbReference type="HOGENOM" id="CLU_926261_0_0_2"/>
<evidence type="ECO:0000256" key="3">
    <source>
        <dbReference type="ARBA" id="ARBA00022729"/>
    </source>
</evidence>
<dbReference type="STRING" id="589924.Ferp_0853"/>
<dbReference type="PaxDb" id="589924-Ferp_0853"/>
<proteinExistence type="inferred from homology"/>
<evidence type="ECO:0000313" key="4">
    <source>
        <dbReference type="EMBL" id="ADC65021.1"/>
    </source>
</evidence>
<keyword evidence="5" id="KW-1185">Reference proteome</keyword>
<sequence length="278" mass="31580">MRIGFLSTAYHTSHLLRHYKVIEAEWKLFGTGVDIINAFEKKEIDLAYVGLTPTILGISRGVNVVCIAGGHVEGTAIAGRKLEGAKIGVPSKGSIHDVILRATLEKENVEAEVVNYPWADMILEDFVDGKLDAVCGTPNLIVLAKKYGAKIFYYPNELFPFNPSYGIVVRKDALEKRKLVDFLIKHEWACNLLREARDMVSRDLSEYFKNLIDPKTMEEILSLSPKYCSSLPKEYVNCTMKLLKVMKKLGYTEKMPKKEEIFDTELIEKLHPQKHHYS</sequence>
<evidence type="ECO:0000313" key="5">
    <source>
        <dbReference type="Proteomes" id="UP000002613"/>
    </source>
</evidence>
<gene>
    <name evidence="4" type="ordered locus">Ferp_0853</name>
</gene>
<dbReference type="InterPro" id="IPR024533">
    <property type="entry name" value="DUF3834"/>
</dbReference>
<dbReference type="PANTHER" id="PTHR30024">
    <property type="entry name" value="ALIPHATIC SULFONATES-BINDING PROTEIN-RELATED"/>
    <property type="match status" value="1"/>
</dbReference>
<accession>D3RX08</accession>
<protein>
    <submittedName>
        <fullName evidence="4">ABC-type nitrate/sulfonate/bicarbonate transport systems periplasmic components-like protein</fullName>
    </submittedName>
</protein>
<dbReference type="EMBL" id="CP001899">
    <property type="protein sequence ID" value="ADC65021.1"/>
    <property type="molecule type" value="Genomic_DNA"/>
</dbReference>
<dbReference type="AlphaFoldDB" id="D3RX08"/>
<dbReference type="Gene3D" id="3.40.190.10">
    <property type="entry name" value="Periplasmic binding protein-like II"/>
    <property type="match status" value="2"/>
</dbReference>
<dbReference type="PANTHER" id="PTHR30024:SF47">
    <property type="entry name" value="TAURINE-BINDING PERIPLASMIC PROTEIN"/>
    <property type="match status" value="1"/>
</dbReference>
<dbReference type="Pfam" id="PF12916">
    <property type="entry name" value="DUF3834"/>
    <property type="match status" value="1"/>
</dbReference>
<dbReference type="GeneID" id="8778359"/>
<dbReference type="KEGG" id="fpl:Ferp_0853"/>
<comment type="subcellular location">
    <subcellularLocation>
        <location evidence="1">Periplasm</location>
    </subcellularLocation>
</comment>
<reference evidence="4 5" key="2">
    <citation type="journal article" date="2011" name="Stand. Genomic Sci.">
        <title>Complete genome sequence of Ferroglobus placidus AEDII12DO.</title>
        <authorList>
            <person name="Anderson I."/>
            <person name="Risso C."/>
            <person name="Holmes D."/>
            <person name="Lucas S."/>
            <person name="Copeland A."/>
            <person name="Lapidus A."/>
            <person name="Cheng J.F."/>
            <person name="Bruce D."/>
            <person name="Goodwin L."/>
            <person name="Pitluck S."/>
            <person name="Saunders E."/>
            <person name="Brettin T."/>
            <person name="Detter J.C."/>
            <person name="Han C."/>
            <person name="Tapia R."/>
            <person name="Larimer F."/>
            <person name="Land M."/>
            <person name="Hauser L."/>
            <person name="Woyke T."/>
            <person name="Lovley D."/>
            <person name="Kyrpides N."/>
            <person name="Ivanova N."/>
        </authorList>
    </citation>
    <scope>NUCLEOTIDE SEQUENCE [LARGE SCALE GENOMIC DNA]</scope>
    <source>
        <strain evidence="5">DSM 10642 / AEDII12DO</strain>
    </source>
</reference>
<evidence type="ECO:0000256" key="1">
    <source>
        <dbReference type="ARBA" id="ARBA00004418"/>
    </source>
</evidence>
<reference evidence="5" key="1">
    <citation type="submission" date="2010-02" db="EMBL/GenBank/DDBJ databases">
        <title>Complete sequence of Ferroglobus placidus DSM 10642.</title>
        <authorList>
            <consortium name="US DOE Joint Genome Institute"/>
            <person name="Lucas S."/>
            <person name="Copeland A."/>
            <person name="Lapidus A."/>
            <person name="Cheng J.-F."/>
            <person name="Bruce D."/>
            <person name="Goodwin L."/>
            <person name="Pitluck S."/>
            <person name="Saunders E."/>
            <person name="Brettin T."/>
            <person name="Detter J.C."/>
            <person name="Han C."/>
            <person name="Tapia R."/>
            <person name="Larimer F."/>
            <person name="Land M."/>
            <person name="Hauser L."/>
            <person name="Kyrpides N."/>
            <person name="Ivanova N."/>
            <person name="Holmes D."/>
            <person name="Lovley D."/>
            <person name="Kyrpides N."/>
            <person name="Anderson I.J."/>
            <person name="Woyke T."/>
        </authorList>
    </citation>
    <scope>NUCLEOTIDE SEQUENCE [LARGE SCALE GENOMIC DNA]</scope>
    <source>
        <strain evidence="5">DSM 10642 / AEDII12DO</strain>
    </source>
</reference>
<name>D3RX08_FERPA</name>
<dbReference type="OrthoDB" id="10037at2157"/>
<evidence type="ECO:0000256" key="2">
    <source>
        <dbReference type="ARBA" id="ARBA00010742"/>
    </source>
</evidence>
<dbReference type="GO" id="GO:0042597">
    <property type="term" value="C:periplasmic space"/>
    <property type="evidence" value="ECO:0007669"/>
    <property type="project" value="UniProtKB-SubCell"/>
</dbReference>
<keyword evidence="3" id="KW-0732">Signal</keyword>
<dbReference type="Proteomes" id="UP000002613">
    <property type="component" value="Chromosome"/>
</dbReference>
<dbReference type="eggNOG" id="arCOG01803">
    <property type="taxonomic scope" value="Archaea"/>
</dbReference>
<dbReference type="RefSeq" id="WP_012965364.1">
    <property type="nucleotide sequence ID" value="NC_013849.1"/>
</dbReference>
<comment type="similarity">
    <text evidence="2">Belongs to the bacterial solute-binding protein SsuA/TauA family.</text>
</comment>
<organism evidence="4 5">
    <name type="scientific">Ferroglobus placidus (strain DSM 10642 / AEDII12DO)</name>
    <dbReference type="NCBI Taxonomy" id="589924"/>
    <lineage>
        <taxon>Archaea</taxon>
        <taxon>Methanobacteriati</taxon>
        <taxon>Methanobacteriota</taxon>
        <taxon>Archaeoglobi</taxon>
        <taxon>Archaeoglobales</taxon>
        <taxon>Archaeoglobaceae</taxon>
        <taxon>Ferroglobus</taxon>
    </lineage>
</organism>